<evidence type="ECO:0000256" key="3">
    <source>
        <dbReference type="ARBA" id="ARBA00022448"/>
    </source>
</evidence>
<keyword evidence="9" id="KW-1185">Reference proteome</keyword>
<dbReference type="OrthoDB" id="429955at2759"/>
<dbReference type="GO" id="GO:0022857">
    <property type="term" value="F:transmembrane transporter activity"/>
    <property type="evidence" value="ECO:0007669"/>
    <property type="project" value="InterPro"/>
</dbReference>
<accession>A0A317SYV6</accession>
<evidence type="ECO:0000256" key="5">
    <source>
        <dbReference type="ARBA" id="ARBA00022989"/>
    </source>
</evidence>
<keyword evidence="3" id="KW-0813">Transport</keyword>
<protein>
    <submittedName>
        <fullName evidence="8">DUF914-domain-containing protein</fullName>
    </submittedName>
</protein>
<dbReference type="InterPro" id="IPR052221">
    <property type="entry name" value="SLC35F_Transporter"/>
</dbReference>
<keyword evidence="6 7" id="KW-0472">Membrane</keyword>
<dbReference type="InterPro" id="IPR009262">
    <property type="entry name" value="SLC35_F1/F2/F6"/>
</dbReference>
<name>A0A317SYV6_9PEZI</name>
<comment type="similarity">
    <text evidence="2">Belongs to the SLC35F solute transporter family.</text>
</comment>
<dbReference type="PANTHER" id="PTHR14233">
    <property type="entry name" value="DUF914-RELATED"/>
    <property type="match status" value="1"/>
</dbReference>
<dbReference type="EMBL" id="PYWC01000011">
    <property type="protein sequence ID" value="PWW79050.1"/>
    <property type="molecule type" value="Genomic_DNA"/>
</dbReference>
<keyword evidence="4 7" id="KW-0812">Transmembrane</keyword>
<feature type="transmembrane region" description="Helical" evidence="7">
    <location>
        <begin position="180"/>
        <end position="198"/>
    </location>
</feature>
<feature type="transmembrane region" description="Helical" evidence="7">
    <location>
        <begin position="218"/>
        <end position="238"/>
    </location>
</feature>
<feature type="transmembrane region" description="Helical" evidence="7">
    <location>
        <begin position="129"/>
        <end position="147"/>
    </location>
</feature>
<dbReference type="PANTHER" id="PTHR14233:SF4">
    <property type="entry name" value="SOLUTE CARRIER FAMILY 35 MEMBER F2"/>
    <property type="match status" value="1"/>
</dbReference>
<evidence type="ECO:0000256" key="6">
    <source>
        <dbReference type="ARBA" id="ARBA00023136"/>
    </source>
</evidence>
<dbReference type="GO" id="GO:0016020">
    <property type="term" value="C:membrane"/>
    <property type="evidence" value="ECO:0007669"/>
    <property type="project" value="UniProtKB-SubCell"/>
</dbReference>
<comment type="caution">
    <text evidence="8">The sequence shown here is derived from an EMBL/GenBank/DDBJ whole genome shotgun (WGS) entry which is preliminary data.</text>
</comment>
<dbReference type="SUPFAM" id="SSF103481">
    <property type="entry name" value="Multidrug resistance efflux transporter EmrE"/>
    <property type="match status" value="1"/>
</dbReference>
<dbReference type="Proteomes" id="UP000246991">
    <property type="component" value="Unassembled WGS sequence"/>
</dbReference>
<evidence type="ECO:0000256" key="7">
    <source>
        <dbReference type="SAM" id="Phobius"/>
    </source>
</evidence>
<feature type="transmembrane region" description="Helical" evidence="7">
    <location>
        <begin position="58"/>
        <end position="83"/>
    </location>
</feature>
<reference evidence="8 9" key="1">
    <citation type="submission" date="2018-03" db="EMBL/GenBank/DDBJ databases">
        <title>Genomes of Pezizomycetes fungi and the evolution of truffles.</title>
        <authorList>
            <person name="Murat C."/>
            <person name="Payen T."/>
            <person name="Noel B."/>
            <person name="Kuo A."/>
            <person name="Martin F.M."/>
        </authorList>
    </citation>
    <scope>NUCLEOTIDE SEQUENCE [LARGE SCALE GENOMIC DNA]</scope>
    <source>
        <strain evidence="8">091103-1</strain>
    </source>
</reference>
<feature type="transmembrane region" description="Helical" evidence="7">
    <location>
        <begin position="89"/>
        <end position="108"/>
    </location>
</feature>
<feature type="transmembrane region" description="Helical" evidence="7">
    <location>
        <begin position="335"/>
        <end position="353"/>
    </location>
</feature>
<feature type="transmembrane region" description="Helical" evidence="7">
    <location>
        <begin position="153"/>
        <end position="173"/>
    </location>
</feature>
<evidence type="ECO:0000313" key="8">
    <source>
        <dbReference type="EMBL" id="PWW79050.1"/>
    </source>
</evidence>
<evidence type="ECO:0000256" key="4">
    <source>
        <dbReference type="ARBA" id="ARBA00022692"/>
    </source>
</evidence>
<evidence type="ECO:0000256" key="2">
    <source>
        <dbReference type="ARBA" id="ARBA00007863"/>
    </source>
</evidence>
<proteinExistence type="inferred from homology"/>
<dbReference type="STRING" id="42249.A0A317SYV6"/>
<sequence length="411" mass="45300">MRSNMTETLKEHSELAIHPQAEDPYTHRRSVPANAEYTAEEVPPAKEGSFAFLRTPRFYLVLFIGQILALCLVSTNTFSLLLVGQGTSIPAFQSFFSYVLLNLVYTGYTLHKYGLKKWAQVVRKDGWKYFILAFLDVEGNYFVVLAYRYTTMLSAQLINFWAIVVVVILSFLFLRVRYRIPQILGILICCGGMGVLLASDAMDGVALGGMPTELKGDLFMLLGATMYGLSNVAEEFLVSKKPLFEVIGQLAFWGMLINGTQAGIFDRASFRTATWNRKVGGYMSGYTLSLFTFYSVMPILLRMSSAAFFNISILTTSFWGVLIGIRVFGYVIRKLYPVAFVMIVLGLITYFAFQNSLGESRKPWLGVNQEKGIAGVGTAKRKVKVDMEAGYGGSAAGGVAGTGETAGATGK</sequence>
<feature type="transmembrane region" description="Helical" evidence="7">
    <location>
        <begin position="308"/>
        <end position="329"/>
    </location>
</feature>
<dbReference type="Pfam" id="PF06027">
    <property type="entry name" value="SLC35F"/>
    <property type="match status" value="1"/>
</dbReference>
<gene>
    <name evidence="8" type="ORF">C7212DRAFT_291039</name>
</gene>
<keyword evidence="5 7" id="KW-1133">Transmembrane helix</keyword>
<organism evidence="8 9">
    <name type="scientific">Tuber magnatum</name>
    <name type="common">white Piedmont truffle</name>
    <dbReference type="NCBI Taxonomy" id="42249"/>
    <lineage>
        <taxon>Eukaryota</taxon>
        <taxon>Fungi</taxon>
        <taxon>Dikarya</taxon>
        <taxon>Ascomycota</taxon>
        <taxon>Pezizomycotina</taxon>
        <taxon>Pezizomycetes</taxon>
        <taxon>Pezizales</taxon>
        <taxon>Tuberaceae</taxon>
        <taxon>Tuber</taxon>
    </lineage>
</organism>
<evidence type="ECO:0000313" key="9">
    <source>
        <dbReference type="Proteomes" id="UP000246991"/>
    </source>
</evidence>
<evidence type="ECO:0000256" key="1">
    <source>
        <dbReference type="ARBA" id="ARBA00004141"/>
    </source>
</evidence>
<feature type="transmembrane region" description="Helical" evidence="7">
    <location>
        <begin position="282"/>
        <end position="301"/>
    </location>
</feature>
<dbReference type="AlphaFoldDB" id="A0A317SYV6"/>
<dbReference type="InterPro" id="IPR037185">
    <property type="entry name" value="EmrE-like"/>
</dbReference>
<comment type="subcellular location">
    <subcellularLocation>
        <location evidence="1">Membrane</location>
        <topology evidence="1">Multi-pass membrane protein</topology>
    </subcellularLocation>
</comment>